<evidence type="ECO:0000313" key="7">
    <source>
        <dbReference type="Proteomes" id="UP001607303"/>
    </source>
</evidence>
<evidence type="ECO:0000256" key="5">
    <source>
        <dbReference type="ARBA" id="ARBA00023319"/>
    </source>
</evidence>
<dbReference type="InterPro" id="IPR013783">
    <property type="entry name" value="Ig-like_fold"/>
</dbReference>
<dbReference type="PANTHER" id="PTHR11640">
    <property type="entry name" value="NEPHRIN"/>
    <property type="match status" value="1"/>
</dbReference>
<accession>A0ABD2C8D7</accession>
<comment type="caution">
    <text evidence="6">The sequence shown here is derived from an EMBL/GenBank/DDBJ whole genome shotgun (WGS) entry which is preliminary data.</text>
</comment>
<dbReference type="AlphaFoldDB" id="A0ABD2C8D7"/>
<evidence type="ECO:0000313" key="6">
    <source>
        <dbReference type="EMBL" id="KAL2741316.1"/>
    </source>
</evidence>
<dbReference type="PANTHER" id="PTHR11640:SF164">
    <property type="entry name" value="MAM DOMAIN-CONTAINING GLYCOSYLPHOSPHATIDYLINOSITOL ANCHOR PROTEIN 1"/>
    <property type="match status" value="1"/>
</dbReference>
<dbReference type="FunFam" id="2.60.40.10:FF:000310">
    <property type="entry name" value="Down syndrome cell adhesion molecule, isoform D"/>
    <property type="match status" value="1"/>
</dbReference>
<evidence type="ECO:0000256" key="2">
    <source>
        <dbReference type="ARBA" id="ARBA00023136"/>
    </source>
</evidence>
<keyword evidence="3" id="KW-1015">Disulfide bond</keyword>
<reference evidence="6 7" key="1">
    <citation type="journal article" date="2024" name="Ann. Entomol. Soc. Am.">
        <title>Genomic analyses of the southern and eastern yellowjacket wasps (Hymenoptera: Vespidae) reveal evolutionary signatures of social life.</title>
        <authorList>
            <person name="Catto M.A."/>
            <person name="Caine P.B."/>
            <person name="Orr S.E."/>
            <person name="Hunt B.G."/>
            <person name="Goodisman M.A.D."/>
        </authorList>
    </citation>
    <scope>NUCLEOTIDE SEQUENCE [LARGE SCALE GENOMIC DNA]</scope>
    <source>
        <strain evidence="6">232</strain>
        <tissue evidence="6">Head and thorax</tissue>
    </source>
</reference>
<protein>
    <submittedName>
        <fullName evidence="6">Down syndrome cell adhesion molecule-like protein Dscam2</fullName>
    </submittedName>
</protein>
<organism evidence="6 7">
    <name type="scientific">Vespula maculifrons</name>
    <name type="common">Eastern yellow jacket</name>
    <name type="synonym">Wasp</name>
    <dbReference type="NCBI Taxonomy" id="7453"/>
    <lineage>
        <taxon>Eukaryota</taxon>
        <taxon>Metazoa</taxon>
        <taxon>Ecdysozoa</taxon>
        <taxon>Arthropoda</taxon>
        <taxon>Hexapoda</taxon>
        <taxon>Insecta</taxon>
        <taxon>Pterygota</taxon>
        <taxon>Neoptera</taxon>
        <taxon>Endopterygota</taxon>
        <taxon>Hymenoptera</taxon>
        <taxon>Apocrita</taxon>
        <taxon>Aculeata</taxon>
        <taxon>Vespoidea</taxon>
        <taxon>Vespidae</taxon>
        <taxon>Vespinae</taxon>
        <taxon>Vespula</taxon>
    </lineage>
</organism>
<evidence type="ECO:0000256" key="4">
    <source>
        <dbReference type="ARBA" id="ARBA00023180"/>
    </source>
</evidence>
<keyword evidence="2" id="KW-0472">Membrane</keyword>
<dbReference type="EMBL" id="JAYRBN010000059">
    <property type="protein sequence ID" value="KAL2741316.1"/>
    <property type="molecule type" value="Genomic_DNA"/>
</dbReference>
<dbReference type="Gene3D" id="2.60.40.10">
    <property type="entry name" value="Immunoglobulins"/>
    <property type="match status" value="4"/>
</dbReference>
<name>A0ABD2C8D7_VESMC</name>
<gene>
    <name evidence="6" type="ORF">V1477_010377</name>
</gene>
<proteinExistence type="predicted"/>
<dbReference type="InterPro" id="IPR051275">
    <property type="entry name" value="Cell_adhesion_signaling"/>
</dbReference>
<comment type="subcellular location">
    <subcellularLocation>
        <location evidence="1">Membrane</location>
        <topology evidence="1">Single-pass type I membrane protein</topology>
    </subcellularLocation>
</comment>
<dbReference type="Proteomes" id="UP001607303">
    <property type="component" value="Unassembled WGS sequence"/>
</dbReference>
<evidence type="ECO:0000256" key="3">
    <source>
        <dbReference type="ARBA" id="ARBA00023157"/>
    </source>
</evidence>
<keyword evidence="4" id="KW-0325">Glycoprotein</keyword>
<keyword evidence="7" id="KW-1185">Reference proteome</keyword>
<sequence>MPARAVVSQFFVTEAENEYVIRANSAIMKCKIPSFVSEFVQVDQWVADDGTIYTPGEEYVVQQFYETRVIDEFVLRGNTATLKCLVPSFVADFVDVIEWLAVEDGSTYTTSNQDEKVVGQYFEVQVYDQFAIRGNAAIFKCQVPSFVADHVDVVGWIDSNGGSYVADDQSYVVGQRYAVNVMDEHVLRGNAAIIKCHIPSFVAEFVEVDSWIEDNTTDIYPSPDYDGKYLVLPSGELHIRDVGPEDGYKTYQCRTKHRLTGETRLSATKGRLVITEPVGSVRPKFPSMDNINGLSTSSSDNIPLLCPAQGFPVPSYSPWEAYVQRFLLQMTSVASEHWSTVRKPCCAQHRGSPFLCTEPVGSVRPKFPTIDDSRSFRTTMDGSVTLLCPAQGFPVPLYKTGWQCKAEVSGYVEHKRFHDVPRWKYDAIDFLFHLIEPVGSVRPKFPTIDDTRGFRTIKDGSVTLACSAQGFPVPVHNARPKLSSTINLIGLSAKTNDSLSLFCPAQGFPVPTYRTGNQCKAKVHKCRYKGGQANSEHEQGVDDLSSSRVPCPYYTVSNNRYFSKDLPTFYSRLEPTSSAKPKLPANRKVEFVEMKLDGAVSLVCPLQGYPPVGFKPPIFSSDLTSSAYSRREGIGVVLACNAQGFPVPANIYLLFEDPKRSSISEPVGARSPRLTSDDLSRTIGRYEGQPITIFCAAQGSPVPTTRFFLGMIRIRFDRANKTFLFSLEIFNQLEAKHQPFPEKPRSLCYLDESEQKLASPATLRVTLSLRLGMKRTSHISVPNHCIQVIEFRCCLEPVGSKAPAFAGDTKLSLLIRRVNLDIGLLCNVQGHPPPKASTIGVPCPSRRRRERKNESRADFEEILSIFSFSFPEPMGSKAPAFLGDVKSFFFLRKENTEVSLLCNAQGHPVPVTRSLLYRYSGKFLEYRSSSPRFSTEIIF</sequence>
<dbReference type="GO" id="GO:0016020">
    <property type="term" value="C:membrane"/>
    <property type="evidence" value="ECO:0007669"/>
    <property type="project" value="UniProtKB-SubCell"/>
</dbReference>
<evidence type="ECO:0000256" key="1">
    <source>
        <dbReference type="ARBA" id="ARBA00004479"/>
    </source>
</evidence>
<keyword evidence="5" id="KW-0393">Immunoglobulin domain</keyword>